<name>A0A383F0H9_9ZZZZ</name>
<dbReference type="SUPFAM" id="SSF53383">
    <property type="entry name" value="PLP-dependent transferases"/>
    <property type="match status" value="1"/>
</dbReference>
<evidence type="ECO:0008006" key="3">
    <source>
        <dbReference type="Google" id="ProtNLM"/>
    </source>
</evidence>
<dbReference type="InterPro" id="IPR015424">
    <property type="entry name" value="PyrdxlP-dep_Trfase"/>
</dbReference>
<dbReference type="PANTHER" id="PTHR11601">
    <property type="entry name" value="CYSTEINE DESULFURYLASE FAMILY MEMBER"/>
    <property type="match status" value="1"/>
</dbReference>
<dbReference type="EMBL" id="UINC01230011">
    <property type="protein sequence ID" value="SVE61955.1"/>
    <property type="molecule type" value="Genomic_DNA"/>
</dbReference>
<evidence type="ECO:0000313" key="2">
    <source>
        <dbReference type="EMBL" id="SVE61955.1"/>
    </source>
</evidence>
<accession>A0A383F0H9</accession>
<dbReference type="InterPro" id="IPR015422">
    <property type="entry name" value="PyrdxlP-dep_Trfase_small"/>
</dbReference>
<dbReference type="Gene3D" id="3.90.1150.10">
    <property type="entry name" value="Aspartate Aminotransferase, domain 1"/>
    <property type="match status" value="1"/>
</dbReference>
<proteinExistence type="predicted"/>
<dbReference type="AlphaFoldDB" id="A0A383F0H9"/>
<gene>
    <name evidence="2" type="ORF">METZ01_LOCUS514809</name>
</gene>
<comment type="cofactor">
    <cofactor evidence="1">
        <name>pyridoxal 5'-phosphate</name>
        <dbReference type="ChEBI" id="CHEBI:597326"/>
    </cofactor>
</comment>
<evidence type="ECO:0000256" key="1">
    <source>
        <dbReference type="ARBA" id="ARBA00001933"/>
    </source>
</evidence>
<protein>
    <recommendedName>
        <fullName evidence="3">Cysteine desulfurase</fullName>
    </recommendedName>
</protein>
<dbReference type="PANTHER" id="PTHR11601:SF34">
    <property type="entry name" value="CYSTEINE DESULFURASE"/>
    <property type="match status" value="1"/>
</dbReference>
<feature type="non-terminal residue" evidence="2">
    <location>
        <position position="1"/>
    </location>
</feature>
<sequence length="105" mass="10812">FIAQISGATILGKGNPCLWNTVSALLSGDCRARWVVKLDKAGFAVSTGSACASGKEAPSHVLKAMGVADEDADRVVRFSSGWGTTAEEWQALAEGVAEVAAGMVE</sequence>
<reference evidence="2" key="1">
    <citation type="submission" date="2018-05" db="EMBL/GenBank/DDBJ databases">
        <authorList>
            <person name="Lanie J.A."/>
            <person name="Ng W.-L."/>
            <person name="Kazmierczak K.M."/>
            <person name="Andrzejewski T.M."/>
            <person name="Davidsen T.M."/>
            <person name="Wayne K.J."/>
            <person name="Tettelin H."/>
            <person name="Glass J.I."/>
            <person name="Rusch D."/>
            <person name="Podicherti R."/>
            <person name="Tsui H.-C.T."/>
            <person name="Winkler M.E."/>
        </authorList>
    </citation>
    <scope>NUCLEOTIDE SEQUENCE</scope>
</reference>
<organism evidence="2">
    <name type="scientific">marine metagenome</name>
    <dbReference type="NCBI Taxonomy" id="408172"/>
    <lineage>
        <taxon>unclassified sequences</taxon>
        <taxon>metagenomes</taxon>
        <taxon>ecological metagenomes</taxon>
    </lineage>
</organism>